<feature type="transmembrane region" description="Helical" evidence="1">
    <location>
        <begin position="20"/>
        <end position="42"/>
    </location>
</feature>
<evidence type="ECO:0000313" key="3">
    <source>
        <dbReference type="Proteomes" id="UP000632377"/>
    </source>
</evidence>
<keyword evidence="1" id="KW-1133">Transmembrane helix</keyword>
<feature type="transmembrane region" description="Helical" evidence="1">
    <location>
        <begin position="350"/>
        <end position="377"/>
    </location>
</feature>
<sequence length="392" mass="45564">MIDKLLIYAILLLPIMHAYQFLNFPVSIGEVFLLMAFIIYLLKNKIKFENNTINSINRGNILFLLFALLTLIFYKIAGTNYFDSIEFIKSFIRLAYHSILLIFLFKRIDSKKFFDIYTKLATIFTLYLFLQLVLHYIFAKDIGAITIKNKMWIEQASLYASGILYRPASLFLESSWYAIYLAPILAFNLIIKCNLKVSILLTLGLVLSTSNFGFIFTFVCWGYYFIINITKINRIIIGSIPIIIAIVVLPKIQLISDTIYRLKSLGSLNGRFLAGVDIYKQLPLIKKIFGVGFANVQNYTTYNFLDIHLSERAEYMSTLIYLLCTFGIIGLILYLRYFCNYLKYLSKRSYIFLILTFLLLLFDSAMLMPQYVVYFMTLNMSVLLDKKIMVLD</sequence>
<dbReference type="Proteomes" id="UP000632377">
    <property type="component" value="Unassembled WGS sequence"/>
</dbReference>
<dbReference type="RefSeq" id="WP_202749078.1">
    <property type="nucleotide sequence ID" value="NZ_JAESWC010000004.1"/>
</dbReference>
<feature type="transmembrane region" description="Helical" evidence="1">
    <location>
        <begin position="203"/>
        <end position="226"/>
    </location>
</feature>
<feature type="transmembrane region" description="Helical" evidence="1">
    <location>
        <begin position="232"/>
        <end position="252"/>
    </location>
</feature>
<name>A0ABS1TEE2_9CLOT</name>
<reference evidence="2 3" key="1">
    <citation type="submission" date="2021-01" db="EMBL/GenBank/DDBJ databases">
        <title>Genome public.</title>
        <authorList>
            <person name="Liu C."/>
            <person name="Sun Q."/>
        </authorList>
    </citation>
    <scope>NUCLEOTIDE SEQUENCE [LARGE SCALE GENOMIC DNA]</scope>
    <source>
        <strain evidence="2 3">YIM B02515</strain>
    </source>
</reference>
<protein>
    <submittedName>
        <fullName evidence="2">Uncharacterized protein</fullName>
    </submittedName>
</protein>
<keyword evidence="1" id="KW-0812">Transmembrane</keyword>
<feature type="transmembrane region" description="Helical" evidence="1">
    <location>
        <begin position="174"/>
        <end position="191"/>
    </location>
</feature>
<organism evidence="2 3">
    <name type="scientific">Clostridium rhizosphaerae</name>
    <dbReference type="NCBI Taxonomy" id="2803861"/>
    <lineage>
        <taxon>Bacteria</taxon>
        <taxon>Bacillati</taxon>
        <taxon>Bacillota</taxon>
        <taxon>Clostridia</taxon>
        <taxon>Eubacteriales</taxon>
        <taxon>Clostridiaceae</taxon>
        <taxon>Clostridium</taxon>
    </lineage>
</organism>
<feature type="transmembrane region" description="Helical" evidence="1">
    <location>
        <begin position="62"/>
        <end position="81"/>
    </location>
</feature>
<comment type="caution">
    <text evidence="2">The sequence shown here is derived from an EMBL/GenBank/DDBJ whole genome shotgun (WGS) entry which is preliminary data.</text>
</comment>
<gene>
    <name evidence="2" type="ORF">JK636_11255</name>
</gene>
<keyword evidence="3" id="KW-1185">Reference proteome</keyword>
<evidence type="ECO:0000256" key="1">
    <source>
        <dbReference type="SAM" id="Phobius"/>
    </source>
</evidence>
<feature type="transmembrane region" description="Helical" evidence="1">
    <location>
        <begin position="319"/>
        <end position="338"/>
    </location>
</feature>
<evidence type="ECO:0000313" key="2">
    <source>
        <dbReference type="EMBL" id="MBL4936338.1"/>
    </source>
</evidence>
<keyword evidence="1" id="KW-0472">Membrane</keyword>
<proteinExistence type="predicted"/>
<dbReference type="EMBL" id="JAESWC010000004">
    <property type="protein sequence ID" value="MBL4936338.1"/>
    <property type="molecule type" value="Genomic_DNA"/>
</dbReference>
<accession>A0ABS1TEE2</accession>
<feature type="transmembrane region" description="Helical" evidence="1">
    <location>
        <begin position="117"/>
        <end position="138"/>
    </location>
</feature>